<dbReference type="EMBL" id="MSFU01000012">
    <property type="protein sequence ID" value="PWY73542.1"/>
    <property type="molecule type" value="Genomic_DNA"/>
</dbReference>
<dbReference type="Proteomes" id="UP000246171">
    <property type="component" value="Unassembled WGS sequence"/>
</dbReference>
<comment type="caution">
    <text evidence="1">The sequence shown here is derived from an EMBL/GenBank/DDBJ whole genome shotgun (WGS) entry which is preliminary data.</text>
</comment>
<dbReference type="Gene3D" id="3.30.560.10">
    <property type="entry name" value="Glucose Oxidase, domain 3"/>
    <property type="match status" value="1"/>
</dbReference>
<organism evidence="1 2">
    <name type="scientific">Aspergillus eucalypticola (strain CBS 122712 / IBT 29274)</name>
    <dbReference type="NCBI Taxonomy" id="1448314"/>
    <lineage>
        <taxon>Eukaryota</taxon>
        <taxon>Fungi</taxon>
        <taxon>Dikarya</taxon>
        <taxon>Ascomycota</taxon>
        <taxon>Pezizomycotina</taxon>
        <taxon>Eurotiomycetes</taxon>
        <taxon>Eurotiomycetidae</taxon>
        <taxon>Eurotiales</taxon>
        <taxon>Aspergillaceae</taxon>
        <taxon>Aspergillus</taxon>
        <taxon>Aspergillus subgen. Circumdati</taxon>
    </lineage>
</organism>
<dbReference type="AlphaFoldDB" id="A0A317VL03"/>
<dbReference type="SUPFAM" id="SSF54373">
    <property type="entry name" value="FAD-linked reductases, C-terminal domain"/>
    <property type="match status" value="1"/>
</dbReference>
<dbReference type="RefSeq" id="XP_025388346.1">
    <property type="nucleotide sequence ID" value="XM_025532775.1"/>
</dbReference>
<name>A0A317VL03_ASPEC</name>
<dbReference type="InterPro" id="IPR036188">
    <property type="entry name" value="FAD/NAD-bd_sf"/>
</dbReference>
<proteinExistence type="predicted"/>
<dbReference type="GeneID" id="37054737"/>
<reference evidence="1" key="1">
    <citation type="submission" date="2016-12" db="EMBL/GenBank/DDBJ databases">
        <title>The genomes of Aspergillus section Nigri reveals drivers in fungal speciation.</title>
        <authorList>
            <consortium name="DOE Joint Genome Institute"/>
            <person name="Vesth T.C."/>
            <person name="Nybo J."/>
            <person name="Theobald S."/>
            <person name="Brandl J."/>
            <person name="Frisvad J.C."/>
            <person name="Nielsen K.F."/>
            <person name="Lyhne E.K."/>
            <person name="Kogle M.E."/>
            <person name="Kuo A."/>
            <person name="Riley R."/>
            <person name="Clum A."/>
            <person name="Nolan M."/>
            <person name="Lipzen A."/>
            <person name="Salamov A."/>
            <person name="Henrissat B."/>
            <person name="Wiebenga A."/>
            <person name="De vries R.P."/>
            <person name="Grigoriev I.V."/>
            <person name="Mortensen U.H."/>
            <person name="Andersen M.R."/>
            <person name="Baker S.E."/>
        </authorList>
    </citation>
    <scope>NUCLEOTIDE SEQUENCE</scope>
    <source>
        <strain evidence="1">CBS 122712</strain>
    </source>
</reference>
<sequence>MTNLDPDSGSIADIPSDLRNFSLLTKAGVPMTSISKGSITLNFKIMSDKSNMYLNWLTSTTDLEVLIVYMYRLFGNPAMAPIIISGKFTPGPKAAIWTEIKHALKNSFRLIHYPVTILRMGRADDPCCHG</sequence>
<protein>
    <submittedName>
        <fullName evidence="1">Uncharacterized protein</fullName>
    </submittedName>
</protein>
<evidence type="ECO:0000313" key="2">
    <source>
        <dbReference type="Proteomes" id="UP000246171"/>
    </source>
</evidence>
<gene>
    <name evidence="1" type="ORF">BO83DRAFT_388894</name>
</gene>
<accession>A0A317VL03</accession>
<dbReference type="VEuPathDB" id="FungiDB:BO83DRAFT_388894"/>
<keyword evidence="2" id="KW-1185">Reference proteome</keyword>
<evidence type="ECO:0000313" key="1">
    <source>
        <dbReference type="EMBL" id="PWY73542.1"/>
    </source>
</evidence>
<dbReference type="Gene3D" id="3.50.50.60">
    <property type="entry name" value="FAD/NAD(P)-binding domain"/>
    <property type="match status" value="1"/>
</dbReference>